<proteinExistence type="predicted"/>
<dbReference type="EMBL" id="SSSN01000005">
    <property type="protein sequence ID" value="THG34370.1"/>
    <property type="molecule type" value="Genomic_DNA"/>
</dbReference>
<evidence type="ECO:0000313" key="1">
    <source>
        <dbReference type="EMBL" id="THG34370.1"/>
    </source>
</evidence>
<gene>
    <name evidence="1" type="ORF">E6C70_08855</name>
</gene>
<dbReference type="OrthoDB" id="4981253at2"/>
<keyword evidence="2" id="KW-1185">Reference proteome</keyword>
<dbReference type="AlphaFoldDB" id="A0A4S4FU70"/>
<evidence type="ECO:0000313" key="2">
    <source>
        <dbReference type="Proteomes" id="UP000307380"/>
    </source>
</evidence>
<protein>
    <submittedName>
        <fullName evidence="1">Uncharacterized protein</fullName>
    </submittedName>
</protein>
<accession>A0A4S4FU70</accession>
<dbReference type="Proteomes" id="UP000307380">
    <property type="component" value="Unassembled WGS sequence"/>
</dbReference>
<name>A0A4S4FU70_9MICO</name>
<sequence length="70" mass="8090">MADRFWRFYDKANAIVRTFTGPAQVGIGRPEAPEVRPSDPDCPICHRPMSQHRIERFADPRTPTRMHCPV</sequence>
<comment type="caution">
    <text evidence="1">The sequence shown here is derived from an EMBL/GenBank/DDBJ whole genome shotgun (WGS) entry which is preliminary data.</text>
</comment>
<reference evidence="1 2" key="1">
    <citation type="submission" date="2019-04" db="EMBL/GenBank/DDBJ databases">
        <authorList>
            <person name="Jiang L."/>
        </authorList>
    </citation>
    <scope>NUCLEOTIDE SEQUENCE [LARGE SCALE GENOMIC DNA]</scope>
    <source>
        <strain evidence="1 2">YIM 131861</strain>
    </source>
</reference>
<dbReference type="RefSeq" id="WP_136424168.1">
    <property type="nucleotide sequence ID" value="NZ_SSSN01000005.1"/>
</dbReference>
<organism evidence="1 2">
    <name type="scientific">Orlajensenia flava</name>
    <dbReference type="NCBI Taxonomy" id="2565934"/>
    <lineage>
        <taxon>Bacteria</taxon>
        <taxon>Bacillati</taxon>
        <taxon>Actinomycetota</taxon>
        <taxon>Actinomycetes</taxon>
        <taxon>Micrococcales</taxon>
        <taxon>Microbacteriaceae</taxon>
        <taxon>Orlajensenia</taxon>
    </lineage>
</organism>